<comment type="pathway">
    <text evidence="2 9">Cofactor biosynthesis; adenosylcobalamin biosynthesis.</text>
</comment>
<feature type="transmembrane region" description="Helical" evidence="9">
    <location>
        <begin position="297"/>
        <end position="318"/>
    </location>
</feature>
<dbReference type="GO" id="GO:0005886">
    <property type="term" value="C:plasma membrane"/>
    <property type="evidence" value="ECO:0007669"/>
    <property type="project" value="UniProtKB-SubCell"/>
</dbReference>
<evidence type="ECO:0000313" key="10">
    <source>
        <dbReference type="EMBL" id="CUR39233.1"/>
    </source>
</evidence>
<feature type="transmembrane region" description="Helical" evidence="9">
    <location>
        <begin position="156"/>
        <end position="174"/>
    </location>
</feature>
<dbReference type="EMBL" id="LN887421">
    <property type="protein sequence ID" value="CUR39233.1"/>
    <property type="molecule type" value="Genomic_DNA"/>
</dbReference>
<evidence type="ECO:0000256" key="3">
    <source>
        <dbReference type="ARBA" id="ARBA00006263"/>
    </source>
</evidence>
<dbReference type="AlphaFoldDB" id="A0A0U5JMT1"/>
<comment type="similarity">
    <text evidence="3 9">Belongs to the CobD/CbiB family.</text>
</comment>
<keyword evidence="5 9" id="KW-0169">Cobalamin biosynthesis</keyword>
<dbReference type="Pfam" id="PF03186">
    <property type="entry name" value="CobD_Cbib"/>
    <property type="match status" value="1"/>
</dbReference>
<dbReference type="HAMAP" id="MF_00024">
    <property type="entry name" value="CobD_CbiB"/>
    <property type="match status" value="1"/>
</dbReference>
<feature type="transmembrane region" description="Helical" evidence="9">
    <location>
        <begin position="81"/>
        <end position="102"/>
    </location>
</feature>
<accession>A0A0U5JMT1</accession>
<gene>
    <name evidence="9" type="primary">cobD</name>
    <name evidence="10" type="ORF">LRLP16767_LR3C6_01199</name>
</gene>
<proteinExistence type="inferred from homology"/>
<name>A0A0U5JMT1_LIMRT</name>
<dbReference type="GO" id="GO:0048472">
    <property type="term" value="F:threonine-phosphate decarboxylase activity"/>
    <property type="evidence" value="ECO:0007669"/>
    <property type="project" value="InterPro"/>
</dbReference>
<keyword evidence="6 9" id="KW-0812">Transmembrane</keyword>
<evidence type="ECO:0000256" key="6">
    <source>
        <dbReference type="ARBA" id="ARBA00022692"/>
    </source>
</evidence>
<comment type="subcellular location">
    <subcellularLocation>
        <location evidence="1 9">Cell membrane</location>
        <topology evidence="1 9">Multi-pass membrane protein</topology>
    </subcellularLocation>
</comment>
<feature type="transmembrane region" description="Helical" evidence="9">
    <location>
        <begin position="53"/>
        <end position="74"/>
    </location>
</feature>
<comment type="function">
    <text evidence="9">Converts cobyric acid to cobinamide by the addition of aminopropanol on the F carboxylic group.</text>
</comment>
<dbReference type="UniPathway" id="UPA00148"/>
<comment type="caution">
    <text evidence="9">Lacks conserved residue(s) required for the propagation of feature annotation.</text>
</comment>
<dbReference type="PANTHER" id="PTHR34308:SF1">
    <property type="entry name" value="COBALAMIN BIOSYNTHESIS PROTEIN CBIB"/>
    <property type="match status" value="1"/>
</dbReference>
<dbReference type="InterPro" id="IPR004485">
    <property type="entry name" value="Cobalamin_biosynth_CobD/CbiB"/>
</dbReference>
<keyword evidence="4 9" id="KW-1003">Cell membrane</keyword>
<evidence type="ECO:0000256" key="9">
    <source>
        <dbReference type="HAMAP-Rule" id="MF_00024"/>
    </source>
</evidence>
<keyword evidence="7 9" id="KW-1133">Transmembrane helix</keyword>
<protein>
    <recommendedName>
        <fullName evidence="9">Cobalamin biosynthesis protein CobD</fullName>
    </recommendedName>
</protein>
<dbReference type="NCBIfam" id="TIGR00380">
    <property type="entry name" value="cobal_cbiB"/>
    <property type="match status" value="1"/>
</dbReference>
<evidence type="ECO:0000256" key="8">
    <source>
        <dbReference type="ARBA" id="ARBA00023136"/>
    </source>
</evidence>
<organism evidence="10">
    <name type="scientific">Limosilactobacillus reuteri</name>
    <name type="common">Lactobacillus reuteri</name>
    <dbReference type="NCBI Taxonomy" id="1598"/>
    <lineage>
        <taxon>Bacteria</taxon>
        <taxon>Bacillati</taxon>
        <taxon>Bacillota</taxon>
        <taxon>Bacilli</taxon>
        <taxon>Lactobacillales</taxon>
        <taxon>Lactobacillaceae</taxon>
        <taxon>Limosilactobacillus</taxon>
    </lineage>
</organism>
<evidence type="ECO:0000256" key="4">
    <source>
        <dbReference type="ARBA" id="ARBA00022475"/>
    </source>
</evidence>
<dbReference type="PANTHER" id="PTHR34308">
    <property type="entry name" value="COBALAMIN BIOSYNTHESIS PROTEIN CBIB"/>
    <property type="match status" value="1"/>
</dbReference>
<dbReference type="GO" id="GO:0015420">
    <property type="term" value="F:ABC-type vitamin B12 transporter activity"/>
    <property type="evidence" value="ECO:0007669"/>
    <property type="project" value="UniProtKB-UniRule"/>
</dbReference>
<evidence type="ECO:0000256" key="1">
    <source>
        <dbReference type="ARBA" id="ARBA00004651"/>
    </source>
</evidence>
<evidence type="ECO:0000256" key="7">
    <source>
        <dbReference type="ARBA" id="ARBA00022989"/>
    </source>
</evidence>
<reference evidence="10" key="1">
    <citation type="submission" date="2015-10" db="EMBL/GenBank/DDBJ databases">
        <authorList>
            <person name="Gilbert D.G."/>
        </authorList>
    </citation>
    <scope>NUCLEOTIDE SEQUENCE</scope>
    <source>
        <strain evidence="10">3c6</strain>
    </source>
</reference>
<evidence type="ECO:0000256" key="2">
    <source>
        <dbReference type="ARBA" id="ARBA00004953"/>
    </source>
</evidence>
<evidence type="ECO:0000256" key="5">
    <source>
        <dbReference type="ARBA" id="ARBA00022573"/>
    </source>
</evidence>
<sequence>MNILIMVLLAFFLDLLLGDPHSWPHPVKLIGHLIAWLKKCFNRPNYSSRKKKWLGALTWLITVGGSGLITYIVMKVTTVNYYLYMIVGTYLSYTCISARQLAIEAEKIMKSLKQNNLKKARQQVGMIVGRDTNQLSAEEVTKATIETVAENTSDGVIAPLFFLVIGGPVLGIMYKAINTLDSMIGYQNEKFRAFGEVSARIDDIANYVPARITWLLLIISSWLLRDDTREAIAVGERDCEKHLSPNSAFSEAVVAGALHLQLGGPHYYFGELVKKPYIGNDHLIIAANWHLKRTITMLYLTSFLGLCGFELIRFLIVWK</sequence>
<dbReference type="GO" id="GO:0009236">
    <property type="term" value="P:cobalamin biosynthetic process"/>
    <property type="evidence" value="ECO:0007669"/>
    <property type="project" value="UniProtKB-UniRule"/>
</dbReference>
<keyword evidence="8 9" id="KW-0472">Membrane</keyword>